<dbReference type="EMBL" id="CAKLBY020000025">
    <property type="protein sequence ID" value="CAK7903409.1"/>
    <property type="molecule type" value="Genomic_DNA"/>
</dbReference>
<evidence type="ECO:0000256" key="1">
    <source>
        <dbReference type="SAM" id="MobiDB-lite"/>
    </source>
</evidence>
<accession>A0AAV1T680</accession>
<gene>
    <name evidence="2" type="ORF">PM001_LOCUS2705</name>
</gene>
<name>A0AAV1T680_9STRA</name>
<sequence>MRCAPEDAKNAAARTRAPKESTSKSSAECCRSTSVLIEQQAVLVANSPCDASPRATIISVASTAGAATRSVGDPGVELIYPGKSDDAYDSKAATPAYGSLGANTARARLTCSGKHGAIMSEIFRLRDSSEESLYHASPSDTRTRGDGGDA</sequence>
<evidence type="ECO:0000313" key="3">
    <source>
        <dbReference type="Proteomes" id="UP001162060"/>
    </source>
</evidence>
<protein>
    <submittedName>
        <fullName evidence="2">Uncharacterized protein</fullName>
    </submittedName>
</protein>
<proteinExistence type="predicted"/>
<dbReference type="AlphaFoldDB" id="A0AAV1T680"/>
<reference evidence="2" key="1">
    <citation type="submission" date="2024-01" db="EMBL/GenBank/DDBJ databases">
        <authorList>
            <person name="Webb A."/>
        </authorList>
    </citation>
    <scope>NUCLEOTIDE SEQUENCE</scope>
    <source>
        <strain evidence="2">Pm1</strain>
    </source>
</reference>
<dbReference type="Proteomes" id="UP001162060">
    <property type="component" value="Unassembled WGS sequence"/>
</dbReference>
<comment type="caution">
    <text evidence="2">The sequence shown here is derived from an EMBL/GenBank/DDBJ whole genome shotgun (WGS) entry which is preliminary data.</text>
</comment>
<feature type="region of interest" description="Disordered" evidence="1">
    <location>
        <begin position="1"/>
        <end position="26"/>
    </location>
</feature>
<organism evidence="2 3">
    <name type="scientific">Peronospora matthiolae</name>
    <dbReference type="NCBI Taxonomy" id="2874970"/>
    <lineage>
        <taxon>Eukaryota</taxon>
        <taxon>Sar</taxon>
        <taxon>Stramenopiles</taxon>
        <taxon>Oomycota</taxon>
        <taxon>Peronosporomycetes</taxon>
        <taxon>Peronosporales</taxon>
        <taxon>Peronosporaceae</taxon>
        <taxon>Peronospora</taxon>
    </lineage>
</organism>
<feature type="compositionally biased region" description="Basic and acidic residues" evidence="1">
    <location>
        <begin position="141"/>
        <end position="150"/>
    </location>
</feature>
<feature type="region of interest" description="Disordered" evidence="1">
    <location>
        <begin position="129"/>
        <end position="150"/>
    </location>
</feature>
<evidence type="ECO:0000313" key="2">
    <source>
        <dbReference type="EMBL" id="CAK7903409.1"/>
    </source>
</evidence>